<dbReference type="GO" id="GO:0046983">
    <property type="term" value="F:protein dimerization activity"/>
    <property type="evidence" value="ECO:0007669"/>
    <property type="project" value="InterPro"/>
</dbReference>
<evidence type="ECO:0000313" key="5">
    <source>
        <dbReference type="Proteomes" id="UP000813444"/>
    </source>
</evidence>
<dbReference type="InterPro" id="IPR011598">
    <property type="entry name" value="bHLH_dom"/>
</dbReference>
<organism evidence="4 5">
    <name type="scientific">Stachybotrys elegans</name>
    <dbReference type="NCBI Taxonomy" id="80388"/>
    <lineage>
        <taxon>Eukaryota</taxon>
        <taxon>Fungi</taxon>
        <taxon>Dikarya</taxon>
        <taxon>Ascomycota</taxon>
        <taxon>Pezizomycotina</taxon>
        <taxon>Sordariomycetes</taxon>
        <taxon>Hypocreomycetidae</taxon>
        <taxon>Hypocreales</taxon>
        <taxon>Stachybotryaceae</taxon>
        <taxon>Stachybotrys</taxon>
    </lineage>
</organism>
<accession>A0A8K0WJS3</accession>
<dbReference type="InterPro" id="IPR036638">
    <property type="entry name" value="HLH_DNA-bd_sf"/>
</dbReference>
<name>A0A8K0WJS3_9HYPO</name>
<evidence type="ECO:0000259" key="3">
    <source>
        <dbReference type="PROSITE" id="PS50888"/>
    </source>
</evidence>
<dbReference type="Gene3D" id="4.10.280.10">
    <property type="entry name" value="Helix-loop-helix DNA-binding domain"/>
    <property type="match status" value="1"/>
</dbReference>
<dbReference type="AlphaFoldDB" id="A0A8K0WJS3"/>
<gene>
    <name evidence="4" type="ORF">B0I35DRAFT_446281</name>
</gene>
<keyword evidence="1" id="KW-0175">Coiled coil</keyword>
<reference evidence="4" key="1">
    <citation type="journal article" date="2021" name="Nat. Commun.">
        <title>Genetic determinants of endophytism in the Arabidopsis root mycobiome.</title>
        <authorList>
            <person name="Mesny F."/>
            <person name="Miyauchi S."/>
            <person name="Thiergart T."/>
            <person name="Pickel B."/>
            <person name="Atanasova L."/>
            <person name="Karlsson M."/>
            <person name="Huettel B."/>
            <person name="Barry K.W."/>
            <person name="Haridas S."/>
            <person name="Chen C."/>
            <person name="Bauer D."/>
            <person name="Andreopoulos W."/>
            <person name="Pangilinan J."/>
            <person name="LaButti K."/>
            <person name="Riley R."/>
            <person name="Lipzen A."/>
            <person name="Clum A."/>
            <person name="Drula E."/>
            <person name="Henrissat B."/>
            <person name="Kohler A."/>
            <person name="Grigoriev I.V."/>
            <person name="Martin F.M."/>
            <person name="Hacquard S."/>
        </authorList>
    </citation>
    <scope>NUCLEOTIDE SEQUENCE</scope>
    <source>
        <strain evidence="4">MPI-CAGE-CH-0235</strain>
    </source>
</reference>
<comment type="caution">
    <text evidence="4">The sequence shown here is derived from an EMBL/GenBank/DDBJ whole genome shotgun (WGS) entry which is preliminary data.</text>
</comment>
<evidence type="ECO:0000256" key="2">
    <source>
        <dbReference type="SAM" id="MobiDB-lite"/>
    </source>
</evidence>
<feature type="coiled-coil region" evidence="1">
    <location>
        <begin position="263"/>
        <end position="290"/>
    </location>
</feature>
<dbReference type="Proteomes" id="UP000813444">
    <property type="component" value="Unassembled WGS sequence"/>
</dbReference>
<dbReference type="SUPFAM" id="SSF47459">
    <property type="entry name" value="HLH, helix-loop-helix DNA-binding domain"/>
    <property type="match status" value="1"/>
</dbReference>
<dbReference type="Pfam" id="PF00010">
    <property type="entry name" value="HLH"/>
    <property type="match status" value="1"/>
</dbReference>
<sequence length="301" mass="32429">MEFEDLYNTYPMPAAYCSSTGSPPDTPPLNPNGCHFFLPTGLLNEDPLIGAYSDVLLPGALDFAPATNGPAQPLASPIDVDLAGAGATFQEPELLDESSTLEGAMAKENVPGSGYIGVGEHLISPVSSRRNSVETNYTTSQTFATPADRDQAKPDLSPASTAATAGSLGNKLKRRGQRKGQARLPSMSPSNPKPKKGRSQSSGTQQDGALRMRHNTVEKKYRNRLNNLFDQLASILLEIAGKHVSAEEESQSKCHTLTKASILQMACRNLEDLIKAKQALQEEIHWLRSNFVTRGAVTTHQ</sequence>
<feature type="compositionally biased region" description="Basic residues" evidence="2">
    <location>
        <begin position="171"/>
        <end position="181"/>
    </location>
</feature>
<evidence type="ECO:0000313" key="4">
    <source>
        <dbReference type="EMBL" id="KAH7303756.1"/>
    </source>
</evidence>
<dbReference type="OrthoDB" id="3542681at2759"/>
<dbReference type="SMART" id="SM00353">
    <property type="entry name" value="HLH"/>
    <property type="match status" value="1"/>
</dbReference>
<protein>
    <recommendedName>
        <fullName evidence="3">BHLH domain-containing protein</fullName>
    </recommendedName>
</protein>
<feature type="domain" description="BHLH" evidence="3">
    <location>
        <begin position="209"/>
        <end position="273"/>
    </location>
</feature>
<feature type="region of interest" description="Disordered" evidence="2">
    <location>
        <begin position="126"/>
        <end position="212"/>
    </location>
</feature>
<dbReference type="EMBL" id="JAGPNK010000029">
    <property type="protein sequence ID" value="KAH7303756.1"/>
    <property type="molecule type" value="Genomic_DNA"/>
</dbReference>
<evidence type="ECO:0000256" key="1">
    <source>
        <dbReference type="SAM" id="Coils"/>
    </source>
</evidence>
<dbReference type="PROSITE" id="PS50888">
    <property type="entry name" value="BHLH"/>
    <property type="match status" value="1"/>
</dbReference>
<keyword evidence="5" id="KW-1185">Reference proteome</keyword>
<proteinExistence type="predicted"/>
<feature type="compositionally biased region" description="Polar residues" evidence="2">
    <location>
        <begin position="126"/>
        <end position="144"/>
    </location>
</feature>